<dbReference type="Proteomes" id="UP001595075">
    <property type="component" value="Unassembled WGS sequence"/>
</dbReference>
<name>A0ABR4CSW4_9HELO</name>
<gene>
    <name evidence="1" type="ORF">VTL71DRAFT_12220</name>
</gene>
<accession>A0ABR4CSW4</accession>
<protein>
    <submittedName>
        <fullName evidence="1">Uncharacterized protein</fullName>
    </submittedName>
</protein>
<keyword evidence="2" id="KW-1185">Reference proteome</keyword>
<evidence type="ECO:0000313" key="2">
    <source>
        <dbReference type="Proteomes" id="UP001595075"/>
    </source>
</evidence>
<proteinExistence type="predicted"/>
<reference evidence="1 2" key="1">
    <citation type="journal article" date="2024" name="Commun. Biol.">
        <title>Comparative genomic analysis of thermophilic fungi reveals convergent evolutionary adaptations and gene losses.</title>
        <authorList>
            <person name="Steindorff A.S."/>
            <person name="Aguilar-Pontes M.V."/>
            <person name="Robinson A.J."/>
            <person name="Andreopoulos B."/>
            <person name="LaButti K."/>
            <person name="Kuo A."/>
            <person name="Mondo S."/>
            <person name="Riley R."/>
            <person name="Otillar R."/>
            <person name="Haridas S."/>
            <person name="Lipzen A."/>
            <person name="Grimwood J."/>
            <person name="Schmutz J."/>
            <person name="Clum A."/>
            <person name="Reid I.D."/>
            <person name="Moisan M.C."/>
            <person name="Butler G."/>
            <person name="Nguyen T.T.M."/>
            <person name="Dewar K."/>
            <person name="Conant G."/>
            <person name="Drula E."/>
            <person name="Henrissat B."/>
            <person name="Hansel C."/>
            <person name="Singer S."/>
            <person name="Hutchinson M.I."/>
            <person name="de Vries R.P."/>
            <person name="Natvig D.O."/>
            <person name="Powell A.J."/>
            <person name="Tsang A."/>
            <person name="Grigoriev I.V."/>
        </authorList>
    </citation>
    <scope>NUCLEOTIDE SEQUENCE [LARGE SCALE GENOMIC DNA]</scope>
    <source>
        <strain evidence="1 2">CBS 494.80</strain>
    </source>
</reference>
<comment type="caution">
    <text evidence="1">The sequence shown here is derived from an EMBL/GenBank/DDBJ whole genome shotgun (WGS) entry which is preliminary data.</text>
</comment>
<dbReference type="EMBL" id="JAZHXI010000004">
    <property type="protein sequence ID" value="KAL2072877.1"/>
    <property type="molecule type" value="Genomic_DNA"/>
</dbReference>
<evidence type="ECO:0000313" key="1">
    <source>
        <dbReference type="EMBL" id="KAL2072877.1"/>
    </source>
</evidence>
<sequence length="122" mass="13733">MVVVFHPPLRTAVLFAPAPAHTPAPSTSLKDKAKCWLERPNVFRTGKSGMKHEDRSSSCLIHPLQPIAQIATKSENKPQTPCLAVPWKQAEPNLVHLLVQLQYFRSILDYELRFNSAFSSKE</sequence>
<organism evidence="1 2">
    <name type="scientific">Oculimacula yallundae</name>
    <dbReference type="NCBI Taxonomy" id="86028"/>
    <lineage>
        <taxon>Eukaryota</taxon>
        <taxon>Fungi</taxon>
        <taxon>Dikarya</taxon>
        <taxon>Ascomycota</taxon>
        <taxon>Pezizomycotina</taxon>
        <taxon>Leotiomycetes</taxon>
        <taxon>Helotiales</taxon>
        <taxon>Ploettnerulaceae</taxon>
        <taxon>Oculimacula</taxon>
    </lineage>
</organism>